<accession>A0A074YKW5</accession>
<dbReference type="Pfam" id="PF03227">
    <property type="entry name" value="GILT"/>
    <property type="match status" value="1"/>
</dbReference>
<dbReference type="HOGENOM" id="CLU_072148_2_0_1"/>
<evidence type="ECO:0000313" key="7">
    <source>
        <dbReference type="EMBL" id="KEQ96674.1"/>
    </source>
</evidence>
<comment type="similarity">
    <text evidence="2">Belongs to the GILT family.</text>
</comment>
<keyword evidence="3" id="KW-0964">Secreted</keyword>
<dbReference type="GeneID" id="25366872"/>
<feature type="transmembrane region" description="Helical" evidence="6">
    <location>
        <begin position="59"/>
        <end position="85"/>
    </location>
</feature>
<evidence type="ECO:0000256" key="1">
    <source>
        <dbReference type="ARBA" id="ARBA00004613"/>
    </source>
</evidence>
<protein>
    <recommendedName>
        <fullName evidence="9">Gamma interferon inducible lysosomal thiol reductase</fullName>
    </recommendedName>
</protein>
<dbReference type="PANTHER" id="PTHR13234:SF8">
    <property type="entry name" value="GAMMA-INTERFERON-INDUCIBLE LYSOSOMAL THIOL REDUCTASE"/>
    <property type="match status" value="1"/>
</dbReference>
<dbReference type="InParanoid" id="A0A074YKW5"/>
<dbReference type="AlphaFoldDB" id="A0A074YKW5"/>
<dbReference type="InterPro" id="IPR004911">
    <property type="entry name" value="Interferon-induced_GILT"/>
</dbReference>
<gene>
    <name evidence="7" type="ORF">AUEXF2481DRAFT_4145</name>
</gene>
<dbReference type="OrthoDB" id="958254at2759"/>
<evidence type="ECO:0000256" key="3">
    <source>
        <dbReference type="ARBA" id="ARBA00022525"/>
    </source>
</evidence>
<evidence type="ECO:0000256" key="2">
    <source>
        <dbReference type="ARBA" id="ARBA00005679"/>
    </source>
</evidence>
<dbReference type="PANTHER" id="PTHR13234">
    <property type="entry name" value="GAMMA-INTERFERON INDUCIBLE LYSOSOMAL THIOL REDUCTASE GILT"/>
    <property type="match status" value="1"/>
</dbReference>
<keyword evidence="6" id="KW-1133">Transmembrane helix</keyword>
<keyword evidence="4" id="KW-0732">Signal</keyword>
<proteinExistence type="inferred from homology"/>
<evidence type="ECO:0000256" key="6">
    <source>
        <dbReference type="SAM" id="Phobius"/>
    </source>
</evidence>
<dbReference type="OMA" id="GPTECIG"/>
<sequence length="287" mass="32415">MSEIEKQPLIENQPENSSLEELRSRWQEARANLQAAAKDLFTARREYERAWSKTTRGRLAIGAFCIFIITICILPMGGLLILGLLDDELPEEYLPRRVPLEAHIMSKCPDARDCLHDLVLPAMVNVSNLVDFKLSYIGKTSDHDDGVACMHGPSECLGNSIELCAAHIYPSPRIHLGFTMCMSRNYSEIPSEDLAKDCALEHGIDFERLNHCLSAEDGEYSRNLLKKSVQRSAEKGVTKSCTIRVDDKNWCIRDGGEWTDCENGHGVKDLVEAIYDLRWKHSSAYQE</sequence>
<organism evidence="7 8">
    <name type="scientific">Aureobasidium subglaciale (strain EXF-2481)</name>
    <name type="common">Aureobasidium pullulans var. subglaciale</name>
    <dbReference type="NCBI Taxonomy" id="1043005"/>
    <lineage>
        <taxon>Eukaryota</taxon>
        <taxon>Fungi</taxon>
        <taxon>Dikarya</taxon>
        <taxon>Ascomycota</taxon>
        <taxon>Pezizomycotina</taxon>
        <taxon>Dothideomycetes</taxon>
        <taxon>Dothideomycetidae</taxon>
        <taxon>Dothideales</taxon>
        <taxon>Saccotheciaceae</taxon>
        <taxon>Aureobasidium</taxon>
    </lineage>
</organism>
<dbReference type="RefSeq" id="XP_013344859.1">
    <property type="nucleotide sequence ID" value="XM_013489405.1"/>
</dbReference>
<keyword evidence="8" id="KW-1185">Reference proteome</keyword>
<comment type="subcellular location">
    <subcellularLocation>
        <location evidence="1">Secreted</location>
    </subcellularLocation>
</comment>
<evidence type="ECO:0000313" key="8">
    <source>
        <dbReference type="Proteomes" id="UP000030641"/>
    </source>
</evidence>
<evidence type="ECO:0000256" key="4">
    <source>
        <dbReference type="ARBA" id="ARBA00022729"/>
    </source>
</evidence>
<dbReference type="GO" id="GO:0016671">
    <property type="term" value="F:oxidoreductase activity, acting on a sulfur group of donors, disulfide as acceptor"/>
    <property type="evidence" value="ECO:0007669"/>
    <property type="project" value="InterPro"/>
</dbReference>
<keyword evidence="6" id="KW-0472">Membrane</keyword>
<name>A0A074YKW5_AURSE</name>
<reference evidence="7 8" key="1">
    <citation type="journal article" date="2014" name="BMC Genomics">
        <title>Genome sequencing of four Aureobasidium pullulans varieties: biotechnological potential, stress tolerance, and description of new species.</title>
        <authorList>
            <person name="Gostin Ar C."/>
            <person name="Ohm R.A."/>
            <person name="Kogej T."/>
            <person name="Sonjak S."/>
            <person name="Turk M."/>
            <person name="Zajc J."/>
            <person name="Zalar P."/>
            <person name="Grube M."/>
            <person name="Sun H."/>
            <person name="Han J."/>
            <person name="Sharma A."/>
            <person name="Chiniquy J."/>
            <person name="Ngan C.Y."/>
            <person name="Lipzen A."/>
            <person name="Barry K."/>
            <person name="Grigoriev I.V."/>
            <person name="Gunde-Cimerman N."/>
        </authorList>
    </citation>
    <scope>NUCLEOTIDE SEQUENCE [LARGE SCALE GENOMIC DNA]</scope>
    <source>
        <strain evidence="7 8">EXF-2481</strain>
    </source>
</reference>
<dbReference type="GO" id="GO:0005576">
    <property type="term" value="C:extracellular region"/>
    <property type="evidence" value="ECO:0007669"/>
    <property type="project" value="UniProtKB-SubCell"/>
</dbReference>
<dbReference type="STRING" id="1043005.A0A074YKW5"/>
<keyword evidence="5" id="KW-0325">Glycoprotein</keyword>
<keyword evidence="6" id="KW-0812">Transmembrane</keyword>
<dbReference type="Proteomes" id="UP000030641">
    <property type="component" value="Unassembled WGS sequence"/>
</dbReference>
<evidence type="ECO:0000256" key="5">
    <source>
        <dbReference type="ARBA" id="ARBA00023180"/>
    </source>
</evidence>
<evidence type="ECO:0008006" key="9">
    <source>
        <dbReference type="Google" id="ProtNLM"/>
    </source>
</evidence>
<dbReference type="EMBL" id="KL584756">
    <property type="protein sequence ID" value="KEQ96674.1"/>
    <property type="molecule type" value="Genomic_DNA"/>
</dbReference>